<evidence type="ECO:0000313" key="2">
    <source>
        <dbReference type="EMBL" id="RON43541.1"/>
    </source>
</evidence>
<accession>A0A423JZW2</accession>
<name>A0A423JZW2_9PSED</name>
<proteinExistence type="predicted"/>
<sequence length="103" mass="11250">MIGSGMFATLLALAIFMVAIFEWFYLWVLCAFGKQRALQAARRTFGPLISQSLIAVVAITSILLLYFFHDDRQVDLLTLLSGVLIPALGITYLRSGAGLEAAP</sequence>
<dbReference type="OrthoDB" id="5813333at2"/>
<feature type="transmembrane region" description="Helical" evidence="1">
    <location>
        <begin position="6"/>
        <end position="33"/>
    </location>
</feature>
<dbReference type="AlphaFoldDB" id="A0A423JZW2"/>
<protein>
    <submittedName>
        <fullName evidence="2">Uncharacterized protein</fullName>
    </submittedName>
</protein>
<keyword evidence="1" id="KW-0812">Transmembrane</keyword>
<evidence type="ECO:0000313" key="3">
    <source>
        <dbReference type="Proteomes" id="UP000285349"/>
    </source>
</evidence>
<feature type="transmembrane region" description="Helical" evidence="1">
    <location>
        <begin position="74"/>
        <end position="93"/>
    </location>
</feature>
<dbReference type="RefSeq" id="WP_123512724.1">
    <property type="nucleotide sequence ID" value="NZ_MOBQ01000024.1"/>
</dbReference>
<evidence type="ECO:0000256" key="1">
    <source>
        <dbReference type="SAM" id="Phobius"/>
    </source>
</evidence>
<comment type="caution">
    <text evidence="2">The sequence shown here is derived from an EMBL/GenBank/DDBJ whole genome shotgun (WGS) entry which is preliminary data.</text>
</comment>
<dbReference type="Proteomes" id="UP000285349">
    <property type="component" value="Unassembled WGS sequence"/>
</dbReference>
<keyword evidence="1" id="KW-0472">Membrane</keyword>
<reference evidence="2 3" key="1">
    <citation type="submission" date="2016-10" db="EMBL/GenBank/DDBJ databases">
        <title>Comparative genome analysis of multiple Pseudomonas spp. focuses on biocontrol and plant growth promoting traits.</title>
        <authorList>
            <person name="Tao X.-Y."/>
            <person name="Taylor C.G."/>
        </authorList>
    </citation>
    <scope>NUCLEOTIDE SEQUENCE [LARGE SCALE GENOMIC DNA]</scope>
    <source>
        <strain evidence="2 3">37A10</strain>
    </source>
</reference>
<dbReference type="EMBL" id="MOBQ01000024">
    <property type="protein sequence ID" value="RON43541.1"/>
    <property type="molecule type" value="Genomic_DNA"/>
</dbReference>
<keyword evidence="1" id="KW-1133">Transmembrane helix</keyword>
<gene>
    <name evidence="2" type="ORF">BK666_20955</name>
</gene>
<feature type="transmembrane region" description="Helical" evidence="1">
    <location>
        <begin position="45"/>
        <end position="68"/>
    </location>
</feature>
<organism evidence="2 3">
    <name type="scientific">Pseudomonas frederiksbergensis</name>
    <dbReference type="NCBI Taxonomy" id="104087"/>
    <lineage>
        <taxon>Bacteria</taxon>
        <taxon>Pseudomonadati</taxon>
        <taxon>Pseudomonadota</taxon>
        <taxon>Gammaproteobacteria</taxon>
        <taxon>Pseudomonadales</taxon>
        <taxon>Pseudomonadaceae</taxon>
        <taxon>Pseudomonas</taxon>
    </lineage>
</organism>